<reference evidence="4 5" key="1">
    <citation type="submission" date="2020-08" db="EMBL/GenBank/DDBJ databases">
        <title>Plant Genome Project.</title>
        <authorList>
            <person name="Zhang R.-G."/>
        </authorList>
    </citation>
    <scope>NUCLEOTIDE SEQUENCE [LARGE SCALE GENOMIC DNA]</scope>
    <source>
        <tissue evidence="4">Rhizome</tissue>
    </source>
</reference>
<accession>A0A8J5FTI2</accession>
<proteinExistence type="predicted"/>
<protein>
    <recommendedName>
        <fullName evidence="6">Retrovirus-related Pol polyprotein from transposon TNT 1-94</fullName>
    </recommendedName>
</protein>
<comment type="caution">
    <text evidence="4">The sequence shown here is derived from an EMBL/GenBank/DDBJ whole genome shotgun (WGS) entry which is preliminary data.</text>
</comment>
<dbReference type="EMBL" id="JACMSC010000012">
    <property type="protein sequence ID" value="KAG6494715.1"/>
    <property type="molecule type" value="Genomic_DNA"/>
</dbReference>
<dbReference type="Pfam" id="PF25597">
    <property type="entry name" value="SH3_retrovirus"/>
    <property type="match status" value="1"/>
</dbReference>
<name>A0A8J5FTI2_ZINOF</name>
<evidence type="ECO:0000313" key="5">
    <source>
        <dbReference type="Proteomes" id="UP000734854"/>
    </source>
</evidence>
<organism evidence="4 5">
    <name type="scientific">Zingiber officinale</name>
    <name type="common">Ginger</name>
    <name type="synonym">Amomum zingiber</name>
    <dbReference type="NCBI Taxonomy" id="94328"/>
    <lineage>
        <taxon>Eukaryota</taxon>
        <taxon>Viridiplantae</taxon>
        <taxon>Streptophyta</taxon>
        <taxon>Embryophyta</taxon>
        <taxon>Tracheophyta</taxon>
        <taxon>Spermatophyta</taxon>
        <taxon>Magnoliopsida</taxon>
        <taxon>Liliopsida</taxon>
        <taxon>Zingiberales</taxon>
        <taxon>Zingiberaceae</taxon>
        <taxon>Zingiber</taxon>
    </lineage>
</organism>
<dbReference type="SUPFAM" id="SSF50447">
    <property type="entry name" value="Translation proteins"/>
    <property type="match status" value="1"/>
</dbReference>
<evidence type="ECO:0000256" key="1">
    <source>
        <dbReference type="SAM" id="MobiDB-lite"/>
    </source>
</evidence>
<dbReference type="PANTHER" id="PTHR44830">
    <property type="entry name" value="ELONGATION FACTOR 1 ALPHA"/>
    <property type="match status" value="1"/>
</dbReference>
<evidence type="ECO:0000313" key="4">
    <source>
        <dbReference type="EMBL" id="KAG6494715.1"/>
    </source>
</evidence>
<evidence type="ECO:0000259" key="3">
    <source>
        <dbReference type="Pfam" id="PF25597"/>
    </source>
</evidence>
<dbReference type="InterPro" id="IPR009000">
    <property type="entry name" value="Transl_B-barrel_sf"/>
</dbReference>
<evidence type="ECO:0000259" key="2">
    <source>
        <dbReference type="Pfam" id="PF03144"/>
    </source>
</evidence>
<gene>
    <name evidence="4" type="ORF">ZIOFF_042476</name>
</gene>
<dbReference type="Proteomes" id="UP000734854">
    <property type="component" value="Unassembled WGS sequence"/>
</dbReference>
<feature type="region of interest" description="Disordered" evidence="1">
    <location>
        <begin position="72"/>
        <end position="101"/>
    </location>
</feature>
<keyword evidence="5" id="KW-1185">Reference proteome</keyword>
<dbReference type="InterPro" id="IPR004161">
    <property type="entry name" value="EFTu-like_2"/>
</dbReference>
<feature type="domain" description="Retroviral polymerase SH3-like" evidence="3">
    <location>
        <begin position="20"/>
        <end position="71"/>
    </location>
</feature>
<feature type="domain" description="Translation elongation factor EFTu-like" evidence="2">
    <location>
        <begin position="238"/>
        <end position="288"/>
    </location>
</feature>
<dbReference type="Gene3D" id="2.40.30.10">
    <property type="entry name" value="Translation factors"/>
    <property type="match status" value="1"/>
</dbReference>
<dbReference type="Pfam" id="PF03144">
    <property type="entry name" value="GTP_EFTU_D2"/>
    <property type="match status" value="1"/>
</dbReference>
<dbReference type="GO" id="GO:0005525">
    <property type="term" value="F:GTP binding"/>
    <property type="evidence" value="ECO:0007669"/>
    <property type="project" value="InterPro"/>
</dbReference>
<sequence>MVIGLPEIEAKAQISEGCVIAYSHISTPNRDKFDEKGEKLIFVGYSDESKGYRLYNPITCKLVISQSDFYEASKPDDESDPAILSPSPNPPSALDHAENSKKDEVWRKAVEEEIVVIEKNKTQELVDIPKHKDSQGEIFISQEKYTEDLLKKLHMENCKPVSTPMAVSDKLSKSDGVGKSDARLFRSLVGSIIYLTNTWPDIIQVVSMISRKISASKLTGYTDSDWVGSLDDRKSTSGMVVTFGPSGLITEVKSGEMHHEALQEVLPGDNVGFNVKNVAVKDLKRGFVASNSKNLSKFGSDTLWPTAICSDITAIPKLAAEKLTPSRMRFDDPSGIVRASPCSGFHDSSISRFDFDIAEVDSIKSTALF</sequence>
<dbReference type="InterPro" id="IPR057670">
    <property type="entry name" value="SH3_retrovirus"/>
</dbReference>
<dbReference type="PANTHER" id="PTHR44830:SF1">
    <property type="entry name" value="TR-TYPE G DOMAIN-CONTAINING PROTEIN"/>
    <property type="match status" value="1"/>
</dbReference>
<dbReference type="AlphaFoldDB" id="A0A8J5FTI2"/>
<evidence type="ECO:0008006" key="6">
    <source>
        <dbReference type="Google" id="ProtNLM"/>
    </source>
</evidence>